<accession>A0ABR3FYZ7</accession>
<dbReference type="PANTHER" id="PTHR10343:SF81">
    <property type="entry name" value="CRUCIFORM DNA-RECOGNIZING PROTEIN 1-RELATED"/>
    <property type="match status" value="1"/>
</dbReference>
<evidence type="ECO:0000313" key="4">
    <source>
        <dbReference type="EMBL" id="KAL0580788.1"/>
    </source>
</evidence>
<organism evidence="4 5">
    <name type="scientific">Marasmius crinis-equi</name>
    <dbReference type="NCBI Taxonomy" id="585013"/>
    <lineage>
        <taxon>Eukaryota</taxon>
        <taxon>Fungi</taxon>
        <taxon>Dikarya</taxon>
        <taxon>Basidiomycota</taxon>
        <taxon>Agaricomycotina</taxon>
        <taxon>Agaricomycetes</taxon>
        <taxon>Agaricomycetidae</taxon>
        <taxon>Agaricales</taxon>
        <taxon>Marasmiineae</taxon>
        <taxon>Marasmiaceae</taxon>
        <taxon>Marasmius</taxon>
    </lineage>
</organism>
<feature type="region of interest" description="Disordered" evidence="2">
    <location>
        <begin position="88"/>
        <end position="121"/>
    </location>
</feature>
<evidence type="ECO:0000259" key="3">
    <source>
        <dbReference type="Pfam" id="PF16561"/>
    </source>
</evidence>
<feature type="domain" description="AMP-activated protein kinase glycogen-binding" evidence="3">
    <location>
        <begin position="7"/>
        <end position="84"/>
    </location>
</feature>
<sequence>MADFHSATFEWPNGTANNVIVTGTFDHWSSSTRLSKQDSKFRATVNVPWNEKVAYKFVVDGQWVVNEREPTEWDNSGNLNNIYVAPEKPAEAKPEAPVEQEKVEEVSTTPESSAVAQDSVPRPLADLAETVVAAEGTSSALEYVASGVGAAIQGVIGFDPVNANRIPIETPKAETVNASIEPTSEVGAQEPVSPGKEAPDADAKQTPVVNGTTALDISEPAKPIEESPAAFLPVATNEDNTLSTPAKAASSEDGPSTHVPASESEAAAPVSNDAVAVTPPGLPVTSEAKPSTLVSEPVSTPPTSPSRDATIAASPSVKDTFTSTVTPTSSAPASRSGSPAPSTPSVPTTPTKEKHTRFPSSGSTGSPGSDKSPTKFRTRSIRKSLAGLRRVSLKGIFGGKDKEEKEK</sequence>
<protein>
    <submittedName>
        <fullName evidence="4">Cruciform DNA binding protein</fullName>
    </submittedName>
</protein>
<name>A0ABR3FYZ7_9AGAR</name>
<comment type="caution">
    <text evidence="4">The sequence shown here is derived from an EMBL/GenBank/DDBJ whole genome shotgun (WGS) entry which is preliminary data.</text>
</comment>
<dbReference type="Gene3D" id="2.60.40.10">
    <property type="entry name" value="Immunoglobulins"/>
    <property type="match status" value="1"/>
</dbReference>
<feature type="compositionally biased region" description="Low complexity" evidence="2">
    <location>
        <begin position="359"/>
        <end position="371"/>
    </location>
</feature>
<gene>
    <name evidence="4" type="primary">CRP1</name>
    <name evidence="4" type="ORF">V5O48_001253</name>
</gene>
<proteinExistence type="inferred from homology"/>
<dbReference type="Pfam" id="PF16561">
    <property type="entry name" value="AMPK1_CBM"/>
    <property type="match status" value="1"/>
</dbReference>
<reference evidence="4 5" key="1">
    <citation type="submission" date="2024-02" db="EMBL/GenBank/DDBJ databases">
        <title>A draft genome for the cacao thread blight pathogen Marasmius crinis-equi.</title>
        <authorList>
            <person name="Cohen S.P."/>
            <person name="Baruah I.K."/>
            <person name="Amoako-Attah I."/>
            <person name="Bukari Y."/>
            <person name="Meinhardt L.W."/>
            <person name="Bailey B.A."/>
        </authorList>
    </citation>
    <scope>NUCLEOTIDE SEQUENCE [LARGE SCALE GENOMIC DNA]</scope>
    <source>
        <strain evidence="4 5">GH-76</strain>
    </source>
</reference>
<evidence type="ECO:0000256" key="1">
    <source>
        <dbReference type="ARBA" id="ARBA00038216"/>
    </source>
</evidence>
<evidence type="ECO:0000256" key="2">
    <source>
        <dbReference type="SAM" id="MobiDB-lite"/>
    </source>
</evidence>
<evidence type="ECO:0000313" key="5">
    <source>
        <dbReference type="Proteomes" id="UP001465976"/>
    </source>
</evidence>
<dbReference type="InterPro" id="IPR032640">
    <property type="entry name" value="AMPK1_CBM"/>
</dbReference>
<feature type="region of interest" description="Disordered" evidence="2">
    <location>
        <begin position="174"/>
        <end position="407"/>
    </location>
</feature>
<feature type="compositionally biased region" description="Low complexity" evidence="2">
    <location>
        <begin position="259"/>
        <end position="271"/>
    </location>
</feature>
<feature type="compositionally biased region" description="Basic and acidic residues" evidence="2">
    <location>
        <begin position="88"/>
        <end position="105"/>
    </location>
</feature>
<dbReference type="InterPro" id="IPR014756">
    <property type="entry name" value="Ig_E-set"/>
</dbReference>
<comment type="similarity">
    <text evidence="1">Belongs to the CRP1/MDG1 family.</text>
</comment>
<dbReference type="PANTHER" id="PTHR10343">
    <property type="entry name" value="5'-AMP-ACTIVATED PROTEIN KINASE , BETA SUBUNIT"/>
    <property type="match status" value="1"/>
</dbReference>
<dbReference type="EMBL" id="JBAHYK010000023">
    <property type="protein sequence ID" value="KAL0580788.1"/>
    <property type="molecule type" value="Genomic_DNA"/>
</dbReference>
<dbReference type="CDD" id="cd02859">
    <property type="entry name" value="E_set_AMPKbeta_like_N"/>
    <property type="match status" value="1"/>
</dbReference>
<keyword evidence="5" id="KW-1185">Reference proteome</keyword>
<dbReference type="InterPro" id="IPR050827">
    <property type="entry name" value="CRP1_MDG1_kinase"/>
</dbReference>
<feature type="compositionally biased region" description="Polar residues" evidence="2">
    <location>
        <begin position="106"/>
        <end position="116"/>
    </location>
</feature>
<dbReference type="Proteomes" id="UP001465976">
    <property type="component" value="Unassembled WGS sequence"/>
</dbReference>
<feature type="compositionally biased region" description="Low complexity" evidence="2">
    <location>
        <begin position="322"/>
        <end position="350"/>
    </location>
</feature>
<dbReference type="InterPro" id="IPR013783">
    <property type="entry name" value="Ig-like_fold"/>
</dbReference>
<dbReference type="SUPFAM" id="SSF81296">
    <property type="entry name" value="E set domains"/>
    <property type="match status" value="1"/>
</dbReference>